<comment type="caution">
    <text evidence="3">The sequence shown here is derived from an EMBL/GenBank/DDBJ whole genome shotgun (WGS) entry which is preliminary data.</text>
</comment>
<dbReference type="Proteomes" id="UP000556329">
    <property type="component" value="Unassembled WGS sequence"/>
</dbReference>
<keyword evidence="4" id="KW-1185">Reference proteome</keyword>
<keyword evidence="1" id="KW-1133">Transmembrane helix</keyword>
<keyword evidence="1" id="KW-0472">Membrane</keyword>
<feature type="domain" description="DUF2157" evidence="2">
    <location>
        <begin position="14"/>
        <end position="153"/>
    </location>
</feature>
<evidence type="ECO:0000313" key="3">
    <source>
        <dbReference type="EMBL" id="MBB6410872.1"/>
    </source>
</evidence>
<dbReference type="EMBL" id="JACHEF010000003">
    <property type="protein sequence ID" value="MBB6410872.1"/>
    <property type="molecule type" value="Genomic_DNA"/>
</dbReference>
<dbReference type="Pfam" id="PF09925">
    <property type="entry name" value="DUF2157"/>
    <property type="match status" value="1"/>
</dbReference>
<feature type="transmembrane region" description="Helical" evidence="1">
    <location>
        <begin position="178"/>
        <end position="196"/>
    </location>
</feature>
<accession>A0A841PL19</accession>
<feature type="transmembrane region" description="Helical" evidence="1">
    <location>
        <begin position="73"/>
        <end position="93"/>
    </location>
</feature>
<proteinExistence type="predicted"/>
<feature type="transmembrane region" description="Helical" evidence="1">
    <location>
        <begin position="286"/>
        <end position="306"/>
    </location>
</feature>
<feature type="transmembrane region" description="Helical" evidence="1">
    <location>
        <begin position="313"/>
        <end position="332"/>
    </location>
</feature>
<organism evidence="3 4">
    <name type="scientific">Mesorhizobium sangaii</name>
    <dbReference type="NCBI Taxonomy" id="505389"/>
    <lineage>
        <taxon>Bacteria</taxon>
        <taxon>Pseudomonadati</taxon>
        <taxon>Pseudomonadota</taxon>
        <taxon>Alphaproteobacteria</taxon>
        <taxon>Hyphomicrobiales</taxon>
        <taxon>Phyllobacteriaceae</taxon>
        <taxon>Mesorhizobium</taxon>
    </lineage>
</organism>
<evidence type="ECO:0000313" key="4">
    <source>
        <dbReference type="Proteomes" id="UP000556329"/>
    </source>
</evidence>
<dbReference type="RefSeq" id="WP_184873762.1">
    <property type="nucleotide sequence ID" value="NZ_JACHEF010000003.1"/>
</dbReference>
<dbReference type="AlphaFoldDB" id="A0A841PL19"/>
<keyword evidence="1" id="KW-0812">Transmembrane</keyword>
<evidence type="ECO:0000256" key="1">
    <source>
        <dbReference type="SAM" id="Phobius"/>
    </source>
</evidence>
<feature type="transmembrane region" description="Helical" evidence="1">
    <location>
        <begin position="255"/>
        <end position="274"/>
    </location>
</feature>
<feature type="transmembrane region" description="Helical" evidence="1">
    <location>
        <begin position="225"/>
        <end position="243"/>
    </location>
</feature>
<feature type="transmembrane region" description="Helical" evidence="1">
    <location>
        <begin position="338"/>
        <end position="358"/>
    </location>
</feature>
<feature type="transmembrane region" description="Helical" evidence="1">
    <location>
        <begin position="105"/>
        <end position="124"/>
    </location>
</feature>
<feature type="transmembrane region" description="Helical" evidence="1">
    <location>
        <begin position="46"/>
        <end position="67"/>
    </location>
</feature>
<evidence type="ECO:0000259" key="2">
    <source>
        <dbReference type="Pfam" id="PF09925"/>
    </source>
</evidence>
<sequence length="372" mass="39310">MAGYSSRVRSDIARWQQAGLIDAATADSLTRDVEANERKSLSFGSILAMMAALLFGAAILIFVAANWDAIPRLARVAALFAIILGGYVGGALLKTRDHAAIGEALWIVAAAAFGGSIALIGQMYHLSGDETSALVTWGAGTALAAVALRSNPLTVAAVGIADAWLFLKGFDYYSRSDFPHLFVVMAIVLFAVSFWTRSQPARHLIILSLLFYLVLLVTSHNTLQVAIPLVAASALLFAASVFAPEPVDRIVQLGGRLPLHALLGFLTGLAMIQFELADESTYDSGFAIASVIALAGIVAAIVLAGRESRGLRWLAYAGFAFEIAIIYVVMLQSMLDTAGFFLAAAVLLGILALVIIRIEKRMKGPAAKGATA</sequence>
<dbReference type="InterPro" id="IPR018677">
    <property type="entry name" value="DUF2157"/>
</dbReference>
<reference evidence="3 4" key="1">
    <citation type="submission" date="2020-08" db="EMBL/GenBank/DDBJ databases">
        <title>Genomic Encyclopedia of Type Strains, Phase IV (KMG-IV): sequencing the most valuable type-strain genomes for metagenomic binning, comparative biology and taxonomic classification.</title>
        <authorList>
            <person name="Goeker M."/>
        </authorList>
    </citation>
    <scope>NUCLEOTIDE SEQUENCE [LARGE SCALE GENOMIC DNA]</scope>
    <source>
        <strain evidence="3 4">DSM 100039</strain>
    </source>
</reference>
<protein>
    <submittedName>
        <fullName evidence="3">Putative membrane protein</fullName>
    </submittedName>
</protein>
<feature type="transmembrane region" description="Helical" evidence="1">
    <location>
        <begin position="203"/>
        <end position="219"/>
    </location>
</feature>
<name>A0A841PL19_9HYPH</name>
<gene>
    <name evidence="3" type="ORF">HNQ71_003546</name>
</gene>